<protein>
    <submittedName>
        <fullName evidence="2">Uncharacterized protein</fullName>
    </submittedName>
</protein>
<sequence length="24" mass="2679">MNALSNLIHSQTLNETLSEHMPTP</sequence>
<reference evidence="2 3" key="1">
    <citation type="submission" date="2015-01" db="EMBL/GenBank/DDBJ databases">
        <title>The Genome Sequence of Cryptococcus gattii EJB2.</title>
        <authorList>
            <consortium name="The Broad Institute Genomics Platform"/>
            <person name="Cuomo C."/>
            <person name="Litvintseva A."/>
            <person name="Chen Y."/>
            <person name="Heitman J."/>
            <person name="Sun S."/>
            <person name="Springer D."/>
            <person name="Dromer F."/>
            <person name="Young S."/>
            <person name="Zeng Q."/>
            <person name="Gargeya S."/>
            <person name="Abouelleil A."/>
            <person name="Alvarado L."/>
            <person name="Chapman S.B."/>
            <person name="Gainer-Dewar J."/>
            <person name="Goldberg J."/>
            <person name="Griggs A."/>
            <person name="Gujja S."/>
            <person name="Hansen M."/>
            <person name="Howarth C."/>
            <person name="Imamovic A."/>
            <person name="Larimer J."/>
            <person name="Murphy C."/>
            <person name="Naylor J."/>
            <person name="Pearson M."/>
            <person name="Priest M."/>
            <person name="Roberts A."/>
            <person name="Saif S."/>
            <person name="Shea T."/>
            <person name="Sykes S."/>
            <person name="Wortman J."/>
            <person name="Nusbaum C."/>
            <person name="Birren B."/>
        </authorList>
    </citation>
    <scope>NUCLEOTIDE SEQUENCE [LARGE SCALE GENOMIC DNA]</scope>
    <source>
        <strain evidence="2 3">EJB2</strain>
    </source>
</reference>
<dbReference type="EMBL" id="KN848824">
    <property type="protein sequence ID" value="KIR76122.1"/>
    <property type="molecule type" value="Genomic_DNA"/>
</dbReference>
<organism evidence="2 3">
    <name type="scientific">Cryptococcus gattii EJB2</name>
    <dbReference type="NCBI Taxonomy" id="1296103"/>
    <lineage>
        <taxon>Eukaryota</taxon>
        <taxon>Fungi</taxon>
        <taxon>Dikarya</taxon>
        <taxon>Basidiomycota</taxon>
        <taxon>Agaricomycotina</taxon>
        <taxon>Tremellomycetes</taxon>
        <taxon>Tremellales</taxon>
        <taxon>Cryptococcaceae</taxon>
        <taxon>Cryptococcus</taxon>
        <taxon>Cryptococcus gattii species complex</taxon>
    </lineage>
</organism>
<name>A0ABR5BKE4_9TREE</name>
<feature type="region of interest" description="Disordered" evidence="1">
    <location>
        <begin position="1"/>
        <end position="24"/>
    </location>
</feature>
<evidence type="ECO:0000313" key="3">
    <source>
        <dbReference type="Proteomes" id="UP000054272"/>
    </source>
</evidence>
<gene>
    <name evidence="2" type="ORF">I306_06906</name>
</gene>
<accession>A0ABR5BKE4</accession>
<dbReference type="Proteomes" id="UP000054272">
    <property type="component" value="Unassembled WGS sequence"/>
</dbReference>
<keyword evidence="3" id="KW-1185">Reference proteome</keyword>
<evidence type="ECO:0000256" key="1">
    <source>
        <dbReference type="SAM" id="MobiDB-lite"/>
    </source>
</evidence>
<proteinExistence type="predicted"/>
<feature type="compositionally biased region" description="Polar residues" evidence="1">
    <location>
        <begin position="1"/>
        <end position="16"/>
    </location>
</feature>
<evidence type="ECO:0000313" key="2">
    <source>
        <dbReference type="EMBL" id="KIR76122.1"/>
    </source>
</evidence>